<dbReference type="PANTHER" id="PTHR31912:SF35">
    <property type="entry name" value="C2H2-TYPE DOMAIN-CONTAINING PROTEIN"/>
    <property type="match status" value="1"/>
</dbReference>
<dbReference type="PANTHER" id="PTHR31912">
    <property type="entry name" value="IP13529P"/>
    <property type="match status" value="1"/>
</dbReference>
<sequence>MYHCKSCSNRSRSLKDYVEHYRLHFNEANIHFPCAVRGCIRKFQTFSAFKSHVSRDHQNSRREKSKSVVVDMTIKCPFSFCLKILPNIKDMLGHLKEHIAHGLEITCPFQGCTSSFTVKSSFTSHLSRRHKSVENRLITPELLINSQENQNIIFENNNSTDFEEDAPSEGDDQSMSSGNGEIESDISDLFVKNLALFYLKLNAKYPVPSSTVQKVIEEMQSMHSISQNLLKQRIKRKLTEFSVEKEVVDEVVQDFISNDIYNSVHCEKGILSTNFRRKQFFKDNFRYVEPVTINLGFDKNKIKRYCEYVPIIETIQELLKDPSVKAQFKNPCSSSDGVLRDFMDGSVAKKNLLFIELENAIKLILYQDAFEVVNPLGSAKRKHKILAVYVILGNIFPQNRSKIDQMQLVLLVREIDFKYFGQEAVFRVLVNDLKKIEQIGVLVDDKRVKGTVAMITGDNLGSHCIGGFVENFSSCMYVCRYCLFRTEEIEHGNVLDTYSTRSPENYQNDLHCLEVNPALNNIRGIKFNSIFNELEHFHVCNPGLPPCLGHDLFEGVVQYDLALFINFMIKVKKWFTYVQLNHIITKFKYNGSDCNNKPSTVGDQGHKLGGHAVQNWCLLRLLPVLIALKVGDTNDPVWHVTLLLREIVKLVCAPEINVAQVAYLKVLIEEYLDERISLFPEKQVRPKHHFMAHYPGLIMQFGPLIRVWTLRFESKHSYFKKCARNSQNFINICHTFAERHQLFQAYLSNGSLFDVEASLENAIPFNEDLYNDSIKDSFFRHHCSVEDVLTSCSCNINGVQYKKGLFVVVENNELSLIFGKIVMLFQHKDNSICILVQKTSATYNSNRGFYQVEQSRAAPIVCTKFSDLKSNCCLPSYRVNHEEVIVLQHAIVT</sequence>
<protein>
    <submittedName>
        <fullName evidence="2">Interferon-induced 44</fullName>
    </submittedName>
</protein>
<evidence type="ECO:0000313" key="3">
    <source>
        <dbReference type="Proteomes" id="UP001152795"/>
    </source>
</evidence>
<gene>
    <name evidence="2" type="ORF">PACLA_8A059800</name>
</gene>
<evidence type="ECO:0000256" key="1">
    <source>
        <dbReference type="SAM" id="MobiDB-lite"/>
    </source>
</evidence>
<feature type="compositionally biased region" description="Acidic residues" evidence="1">
    <location>
        <begin position="161"/>
        <end position="172"/>
    </location>
</feature>
<accession>A0A6S7J069</accession>
<dbReference type="AlphaFoldDB" id="A0A6S7J069"/>
<reference evidence="2" key="1">
    <citation type="submission" date="2020-04" db="EMBL/GenBank/DDBJ databases">
        <authorList>
            <person name="Alioto T."/>
            <person name="Alioto T."/>
            <person name="Gomez Garrido J."/>
        </authorList>
    </citation>
    <scope>NUCLEOTIDE SEQUENCE</scope>
    <source>
        <strain evidence="2">A484AB</strain>
    </source>
</reference>
<keyword evidence="3" id="KW-1185">Reference proteome</keyword>
<dbReference type="Proteomes" id="UP001152795">
    <property type="component" value="Unassembled WGS sequence"/>
</dbReference>
<dbReference type="PROSITE" id="PS00028">
    <property type="entry name" value="ZINC_FINGER_C2H2_1"/>
    <property type="match status" value="2"/>
</dbReference>
<comment type="caution">
    <text evidence="2">The sequence shown here is derived from an EMBL/GenBank/DDBJ whole genome shotgun (WGS) entry which is preliminary data.</text>
</comment>
<proteinExistence type="predicted"/>
<dbReference type="PROSITE" id="PS50157">
    <property type="entry name" value="ZINC_FINGER_C2H2_2"/>
    <property type="match status" value="1"/>
</dbReference>
<dbReference type="SMART" id="SM00355">
    <property type="entry name" value="ZnF_C2H2"/>
    <property type="match status" value="4"/>
</dbReference>
<name>A0A6S7J069_PARCT</name>
<evidence type="ECO:0000313" key="2">
    <source>
        <dbReference type="EMBL" id="CAB4010892.1"/>
    </source>
</evidence>
<dbReference type="EMBL" id="CACRXK020006946">
    <property type="protein sequence ID" value="CAB4010892.1"/>
    <property type="molecule type" value="Genomic_DNA"/>
</dbReference>
<dbReference type="InterPro" id="IPR013087">
    <property type="entry name" value="Znf_C2H2_type"/>
</dbReference>
<organism evidence="2 3">
    <name type="scientific">Paramuricea clavata</name>
    <name type="common">Red gorgonian</name>
    <name type="synonym">Violescent sea-whip</name>
    <dbReference type="NCBI Taxonomy" id="317549"/>
    <lineage>
        <taxon>Eukaryota</taxon>
        <taxon>Metazoa</taxon>
        <taxon>Cnidaria</taxon>
        <taxon>Anthozoa</taxon>
        <taxon>Octocorallia</taxon>
        <taxon>Malacalcyonacea</taxon>
        <taxon>Plexauridae</taxon>
        <taxon>Paramuricea</taxon>
    </lineage>
</organism>
<dbReference type="OrthoDB" id="9995178at2759"/>
<feature type="region of interest" description="Disordered" evidence="1">
    <location>
        <begin position="160"/>
        <end position="180"/>
    </location>
</feature>